<keyword evidence="4" id="KW-1185">Reference proteome</keyword>
<evidence type="ECO:0000313" key="4">
    <source>
        <dbReference type="Proteomes" id="UP000261520"/>
    </source>
</evidence>
<dbReference type="Gene3D" id="2.60.40.150">
    <property type="entry name" value="C2 domain"/>
    <property type="match status" value="1"/>
</dbReference>
<dbReference type="AlphaFoldDB" id="A0A3B4AKV7"/>
<evidence type="ECO:0000256" key="1">
    <source>
        <dbReference type="SAM" id="MobiDB-lite"/>
    </source>
</evidence>
<dbReference type="InterPro" id="IPR001192">
    <property type="entry name" value="PI-PLC_fam"/>
</dbReference>
<feature type="compositionally biased region" description="Polar residues" evidence="1">
    <location>
        <begin position="174"/>
        <end position="186"/>
    </location>
</feature>
<feature type="compositionally biased region" description="Basic residues" evidence="1">
    <location>
        <begin position="187"/>
        <end position="198"/>
    </location>
</feature>
<reference evidence="3" key="2">
    <citation type="submission" date="2025-09" db="UniProtKB">
        <authorList>
            <consortium name="Ensembl"/>
        </authorList>
    </citation>
    <scope>IDENTIFICATION</scope>
</reference>
<reference evidence="3" key="1">
    <citation type="submission" date="2025-08" db="UniProtKB">
        <authorList>
            <consortium name="Ensembl"/>
        </authorList>
    </citation>
    <scope>IDENTIFICATION</scope>
</reference>
<dbReference type="InterPro" id="IPR000008">
    <property type="entry name" value="C2_dom"/>
</dbReference>
<dbReference type="GO" id="GO:0051209">
    <property type="term" value="P:release of sequestered calcium ion into cytosol"/>
    <property type="evidence" value="ECO:0007669"/>
    <property type="project" value="TreeGrafter"/>
</dbReference>
<evidence type="ECO:0000259" key="2">
    <source>
        <dbReference type="PROSITE" id="PS50004"/>
    </source>
</evidence>
<organism evidence="3 4">
    <name type="scientific">Periophthalmus magnuspinnatus</name>
    <dbReference type="NCBI Taxonomy" id="409849"/>
    <lineage>
        <taxon>Eukaryota</taxon>
        <taxon>Metazoa</taxon>
        <taxon>Chordata</taxon>
        <taxon>Craniata</taxon>
        <taxon>Vertebrata</taxon>
        <taxon>Euteleostomi</taxon>
        <taxon>Actinopterygii</taxon>
        <taxon>Neopterygii</taxon>
        <taxon>Teleostei</taxon>
        <taxon>Neoteleostei</taxon>
        <taxon>Acanthomorphata</taxon>
        <taxon>Gobiaria</taxon>
        <taxon>Gobiiformes</taxon>
        <taxon>Gobioidei</taxon>
        <taxon>Gobiidae</taxon>
        <taxon>Oxudercinae</taxon>
        <taxon>Periophthalmus</taxon>
    </lineage>
</organism>
<accession>A0A3B4AKV7</accession>
<dbReference type="SUPFAM" id="SSF49562">
    <property type="entry name" value="C2 domain (Calcium/lipid-binding domain, CaLB)"/>
    <property type="match status" value="1"/>
</dbReference>
<dbReference type="CDD" id="cd00275">
    <property type="entry name" value="C2_PLC_like"/>
    <property type="match status" value="1"/>
</dbReference>
<evidence type="ECO:0000313" key="3">
    <source>
        <dbReference type="Ensembl" id="ENSPMGP00000017335.1"/>
    </source>
</evidence>
<dbReference type="GO" id="GO:0046488">
    <property type="term" value="P:phosphatidylinositol metabolic process"/>
    <property type="evidence" value="ECO:0007669"/>
    <property type="project" value="TreeGrafter"/>
</dbReference>
<dbReference type="FunFam" id="2.60.40.150:FF:000018">
    <property type="entry name" value="Phosphoinositide phospholipase C"/>
    <property type="match status" value="1"/>
</dbReference>
<feature type="domain" description="C2" evidence="2">
    <location>
        <begin position="21"/>
        <end position="141"/>
    </location>
</feature>
<dbReference type="GO" id="GO:0004435">
    <property type="term" value="F:phosphatidylinositol-4,5-bisphosphate phospholipase C activity"/>
    <property type="evidence" value="ECO:0007669"/>
    <property type="project" value="TreeGrafter"/>
</dbReference>
<dbReference type="STRING" id="409849.ENSPMGP00000017335"/>
<dbReference type="PROSITE" id="PS50004">
    <property type="entry name" value="C2"/>
    <property type="match status" value="1"/>
</dbReference>
<feature type="compositionally biased region" description="Polar residues" evidence="1">
    <location>
        <begin position="237"/>
        <end position="247"/>
    </location>
</feature>
<dbReference type="Proteomes" id="UP000261520">
    <property type="component" value="Unplaced"/>
</dbReference>
<feature type="region of interest" description="Disordered" evidence="1">
    <location>
        <begin position="171"/>
        <end position="303"/>
    </location>
</feature>
<sequence length="402" mass="44629">ESSHTKIQMGSSCRSQRTPCWGTEERCAGRRDPGPRASKRIVTHIYYVYLLILFQIIDPFVEVEIIGVPVDCCKEQTRVVDDNGFNPMWEETLVFVVHMPDLALVRFLVWDHDPIGQDFIGQRTIAFNSMLPGYRHVYLEGMEEASIFVHVAVHDITGKVAATGIKGLFHRNPKQSSLDSTAAVQQSRKHPFGSHLLRRTASAPTKGQPKTKKGFPEVAIDTKDYSSEGASDERESASQPTLPQQHNGDSHAAPQAKSPWDHPGTNGALHPDESKGNGSLHTRRPMSEPLKRFPNTVTPTPGLTADCRAELRWPLTPPHFSTQQLFPKANVSEALLLTDSSSCDSFGSLSSLDTPSMLPPRSVLDSRKRAAGTLQREMNALFAQKMEELRHKSPMFFAGKKV</sequence>
<proteinExistence type="predicted"/>
<dbReference type="PANTHER" id="PTHR10336">
    <property type="entry name" value="PHOSPHOINOSITIDE-SPECIFIC PHOSPHOLIPASE C FAMILY PROTEIN"/>
    <property type="match status" value="1"/>
</dbReference>
<dbReference type="InterPro" id="IPR035892">
    <property type="entry name" value="C2_domain_sf"/>
</dbReference>
<dbReference type="PANTHER" id="PTHR10336:SF166">
    <property type="entry name" value="1-PHOSPHATIDYLINOSITOL 4,5-BISPHOSPHATE PHOSPHODIESTERASE ETA-2"/>
    <property type="match status" value="1"/>
</dbReference>
<dbReference type="SMART" id="SM00239">
    <property type="entry name" value="C2"/>
    <property type="match status" value="1"/>
</dbReference>
<dbReference type="Ensembl" id="ENSPMGT00000018506.1">
    <property type="protein sequence ID" value="ENSPMGP00000017335.1"/>
    <property type="gene ID" value="ENSPMGG00000014191.1"/>
</dbReference>
<name>A0A3B4AKV7_9GOBI</name>
<feature type="compositionally biased region" description="Basic and acidic residues" evidence="1">
    <location>
        <begin position="220"/>
        <end position="236"/>
    </location>
</feature>
<dbReference type="GO" id="GO:0048015">
    <property type="term" value="P:phosphatidylinositol-mediated signaling"/>
    <property type="evidence" value="ECO:0007669"/>
    <property type="project" value="TreeGrafter"/>
</dbReference>
<dbReference type="Pfam" id="PF00168">
    <property type="entry name" value="C2"/>
    <property type="match status" value="1"/>
</dbReference>
<protein>
    <recommendedName>
        <fullName evidence="2">C2 domain-containing protein</fullName>
    </recommendedName>
</protein>